<evidence type="ECO:0000313" key="3">
    <source>
        <dbReference type="Proteomes" id="UP000216840"/>
    </source>
</evidence>
<dbReference type="AlphaFoldDB" id="A0A265UVC8"/>
<evidence type="ECO:0000313" key="2">
    <source>
        <dbReference type="EMBL" id="OZV69240.1"/>
    </source>
</evidence>
<accession>A0A265UVC8</accession>
<protein>
    <recommendedName>
        <fullName evidence="1">Glycosyltransferase 2-like domain-containing protein</fullName>
    </recommendedName>
</protein>
<dbReference type="Pfam" id="PF00535">
    <property type="entry name" value="Glycos_transf_2"/>
    <property type="match status" value="1"/>
</dbReference>
<gene>
    <name evidence="2" type="ORF">CA834_07225</name>
</gene>
<dbReference type="Gene3D" id="3.90.550.10">
    <property type="entry name" value="Spore Coat Polysaccharide Biosynthesis Protein SpsA, Chain A"/>
    <property type="match status" value="1"/>
</dbReference>
<dbReference type="InterPro" id="IPR029044">
    <property type="entry name" value="Nucleotide-diphossugar_trans"/>
</dbReference>
<proteinExistence type="predicted"/>
<keyword evidence="3" id="KW-1185">Reference proteome</keyword>
<dbReference type="SUPFAM" id="SSF53448">
    <property type="entry name" value="Nucleotide-diphospho-sugar transferases"/>
    <property type="match status" value="1"/>
</dbReference>
<dbReference type="EMBL" id="NGJN01000003">
    <property type="protein sequence ID" value="OZV69240.1"/>
    <property type="molecule type" value="Genomic_DNA"/>
</dbReference>
<evidence type="ECO:0000259" key="1">
    <source>
        <dbReference type="Pfam" id="PF00535"/>
    </source>
</evidence>
<dbReference type="PANTHER" id="PTHR43179:SF7">
    <property type="entry name" value="RHAMNOSYLTRANSFERASE WBBL"/>
    <property type="match status" value="1"/>
</dbReference>
<reference evidence="2 3" key="1">
    <citation type="submission" date="2017-05" db="EMBL/GenBank/DDBJ databases">
        <title>The draft genome sequence of Idiomarina salinarum WNB302.</title>
        <authorList>
            <person name="Sun Y."/>
            <person name="Chen B."/>
            <person name="Du Z."/>
        </authorList>
    </citation>
    <scope>NUCLEOTIDE SEQUENCE [LARGE SCALE GENOMIC DNA]</scope>
    <source>
        <strain evidence="2 3">WNB302</strain>
    </source>
</reference>
<dbReference type="OrthoDB" id="9771846at2"/>
<dbReference type="CDD" id="cd04186">
    <property type="entry name" value="GT_2_like_c"/>
    <property type="match status" value="1"/>
</dbReference>
<comment type="caution">
    <text evidence="2">The sequence shown here is derived from an EMBL/GenBank/DDBJ whole genome shotgun (WGS) entry which is preliminary data.</text>
</comment>
<sequence>MDVSIIIVNYNTFEVTCNCLASVFENTSGVSFEVIVVDNASSEINPEKFISRFPLIRLIKSKENLGFSGGNNLGIKHSRGSVLLLLNSDTILINNAVKLAFEQLNSDKKIGCLTCSVLNLDKTPQGVLGRFPSIRQNLISICRIEKFVKRYHQDTYKLGDKFDYKTPQEGDWIWGTFFMFSRAVLNQFPNKKLHDDFFMYGEDLQWCMYIKQNLGLKVVFTPEPKIFHLHGASDTRKYIEKYKQWAFPNFVKTLRVLKSDTYAFFYVLTFVLQRLLVRGNSEVELSYYTQQLRYFFK</sequence>
<dbReference type="Proteomes" id="UP000216840">
    <property type="component" value="Unassembled WGS sequence"/>
</dbReference>
<dbReference type="InterPro" id="IPR001173">
    <property type="entry name" value="Glyco_trans_2-like"/>
</dbReference>
<dbReference type="PANTHER" id="PTHR43179">
    <property type="entry name" value="RHAMNOSYLTRANSFERASE WBBL"/>
    <property type="match status" value="1"/>
</dbReference>
<organism evidence="2 3">
    <name type="scientific">Winogradskyella aurantia</name>
    <dbReference type="NCBI Taxonomy" id="1915063"/>
    <lineage>
        <taxon>Bacteria</taxon>
        <taxon>Pseudomonadati</taxon>
        <taxon>Bacteroidota</taxon>
        <taxon>Flavobacteriia</taxon>
        <taxon>Flavobacteriales</taxon>
        <taxon>Flavobacteriaceae</taxon>
        <taxon>Winogradskyella</taxon>
    </lineage>
</organism>
<name>A0A265UVC8_9FLAO</name>
<dbReference type="RefSeq" id="WP_094968013.1">
    <property type="nucleotide sequence ID" value="NZ_NGJN01000003.1"/>
</dbReference>
<feature type="domain" description="Glycosyltransferase 2-like" evidence="1">
    <location>
        <begin position="4"/>
        <end position="140"/>
    </location>
</feature>